<dbReference type="InterPro" id="IPR003661">
    <property type="entry name" value="HisK_dim/P_dom"/>
</dbReference>
<dbReference type="InterPro" id="IPR005467">
    <property type="entry name" value="His_kinase_dom"/>
</dbReference>
<dbReference type="InterPro" id="IPR003594">
    <property type="entry name" value="HATPase_dom"/>
</dbReference>
<reference evidence="14 15" key="1">
    <citation type="submission" date="2014-09" db="EMBL/GenBank/DDBJ databases">
        <authorList>
            <person name="Grob C."/>
            <person name="Taubert M."/>
            <person name="Howat A.M."/>
            <person name="Burns O.J."/>
            <person name="Dixon J.L."/>
            <person name="Chen Y."/>
            <person name="Murrell J.C."/>
        </authorList>
    </citation>
    <scope>NUCLEOTIDE SEQUENCE [LARGE SCALE GENOMIC DNA]</scope>
    <source>
        <strain evidence="14">L4</strain>
    </source>
</reference>
<evidence type="ECO:0000259" key="13">
    <source>
        <dbReference type="PROSITE" id="PS50109"/>
    </source>
</evidence>
<evidence type="ECO:0000256" key="4">
    <source>
        <dbReference type="ARBA" id="ARBA00022553"/>
    </source>
</evidence>
<comment type="subcellular location">
    <subcellularLocation>
        <location evidence="2">Membrane</location>
        <topology evidence="2">Multi-pass membrane protein</topology>
    </subcellularLocation>
</comment>
<keyword evidence="4" id="KW-0597">Phosphoprotein</keyword>
<dbReference type="CDD" id="cd00075">
    <property type="entry name" value="HATPase"/>
    <property type="match status" value="1"/>
</dbReference>
<dbReference type="EMBL" id="JRQD01000003">
    <property type="protein sequence ID" value="KGM06779.1"/>
    <property type="molecule type" value="Genomic_DNA"/>
</dbReference>
<dbReference type="PRINTS" id="PR00344">
    <property type="entry name" value="BCTRLSENSOR"/>
</dbReference>
<dbReference type="GO" id="GO:0000155">
    <property type="term" value="F:phosphorelay sensor kinase activity"/>
    <property type="evidence" value="ECO:0007669"/>
    <property type="project" value="InterPro"/>
</dbReference>
<dbReference type="STRING" id="392484.LP43_1271"/>
<dbReference type="EC" id="2.7.13.3" evidence="3"/>
<comment type="caution">
    <text evidence="14">The sequence shown here is derived from an EMBL/GenBank/DDBJ whole genome shotgun (WGS) entry which is preliminary data.</text>
</comment>
<accession>A0A0A0BI73</accession>
<evidence type="ECO:0000313" key="14">
    <source>
        <dbReference type="EMBL" id="KGM06779.1"/>
    </source>
</evidence>
<evidence type="ECO:0000256" key="8">
    <source>
        <dbReference type="ARBA" id="ARBA00022777"/>
    </source>
</evidence>
<dbReference type="CDD" id="cd00082">
    <property type="entry name" value="HisKA"/>
    <property type="match status" value="1"/>
</dbReference>
<dbReference type="InterPro" id="IPR036890">
    <property type="entry name" value="HATPase_C_sf"/>
</dbReference>
<dbReference type="PANTHER" id="PTHR45436">
    <property type="entry name" value="SENSOR HISTIDINE KINASE YKOH"/>
    <property type="match status" value="1"/>
</dbReference>
<evidence type="ECO:0000256" key="11">
    <source>
        <dbReference type="ARBA" id="ARBA00023012"/>
    </source>
</evidence>
<evidence type="ECO:0000256" key="10">
    <source>
        <dbReference type="ARBA" id="ARBA00022989"/>
    </source>
</evidence>
<dbReference type="Proteomes" id="UP000029999">
    <property type="component" value="Unassembled WGS sequence"/>
</dbReference>
<evidence type="ECO:0000256" key="3">
    <source>
        <dbReference type="ARBA" id="ARBA00012438"/>
    </source>
</evidence>
<dbReference type="SMART" id="SM00387">
    <property type="entry name" value="HATPase_c"/>
    <property type="match status" value="1"/>
</dbReference>
<comment type="catalytic activity">
    <reaction evidence="1">
        <text>ATP + protein L-histidine = ADP + protein N-phospho-L-histidine.</text>
        <dbReference type="EC" id="2.7.13.3"/>
    </reaction>
</comment>
<keyword evidence="9" id="KW-0067">ATP-binding</keyword>
<keyword evidence="8" id="KW-0418">Kinase</keyword>
<dbReference type="Pfam" id="PF02518">
    <property type="entry name" value="HATPase_c"/>
    <property type="match status" value="1"/>
</dbReference>
<evidence type="ECO:0000256" key="7">
    <source>
        <dbReference type="ARBA" id="ARBA00022741"/>
    </source>
</evidence>
<keyword evidence="12" id="KW-0472">Membrane</keyword>
<dbReference type="GO" id="GO:0005886">
    <property type="term" value="C:plasma membrane"/>
    <property type="evidence" value="ECO:0007669"/>
    <property type="project" value="TreeGrafter"/>
</dbReference>
<evidence type="ECO:0000256" key="12">
    <source>
        <dbReference type="ARBA" id="ARBA00023136"/>
    </source>
</evidence>
<dbReference type="RefSeq" id="WP_036313344.1">
    <property type="nucleotide sequence ID" value="NZ_JRQD01000003.1"/>
</dbReference>
<evidence type="ECO:0000256" key="5">
    <source>
        <dbReference type="ARBA" id="ARBA00022679"/>
    </source>
</evidence>
<keyword evidence="6" id="KW-0812">Transmembrane</keyword>
<dbReference type="SUPFAM" id="SSF55874">
    <property type="entry name" value="ATPase domain of HSP90 chaperone/DNA topoisomerase II/histidine kinase"/>
    <property type="match status" value="1"/>
</dbReference>
<organism evidence="14 15">
    <name type="scientific">Methylophaga thiooxydans</name>
    <dbReference type="NCBI Taxonomy" id="392484"/>
    <lineage>
        <taxon>Bacteria</taxon>
        <taxon>Pseudomonadati</taxon>
        <taxon>Pseudomonadota</taxon>
        <taxon>Gammaproteobacteria</taxon>
        <taxon>Thiotrichales</taxon>
        <taxon>Piscirickettsiaceae</taxon>
        <taxon>Methylophaga</taxon>
    </lineage>
</organism>
<dbReference type="InterPro" id="IPR004358">
    <property type="entry name" value="Sig_transdc_His_kin-like_C"/>
</dbReference>
<name>A0A0A0BI73_9GAMM</name>
<dbReference type="PROSITE" id="PS50109">
    <property type="entry name" value="HIS_KIN"/>
    <property type="match status" value="1"/>
</dbReference>
<dbReference type="Gene3D" id="1.10.287.130">
    <property type="match status" value="1"/>
</dbReference>
<feature type="domain" description="Histidine kinase" evidence="13">
    <location>
        <begin position="226"/>
        <end position="440"/>
    </location>
</feature>
<proteinExistence type="predicted"/>
<keyword evidence="7" id="KW-0547">Nucleotide-binding</keyword>
<dbReference type="PANTHER" id="PTHR45436:SF14">
    <property type="entry name" value="SENSOR PROTEIN QSEC"/>
    <property type="match status" value="1"/>
</dbReference>
<evidence type="ECO:0000256" key="2">
    <source>
        <dbReference type="ARBA" id="ARBA00004141"/>
    </source>
</evidence>
<sequence>MKSIRIYLLLALIATITLVNFVSLLHGYQASMEKAQSLFDARLESTARLIASANSAQVADQNIAEQQTPNTYFQIWGSGGQQLLTRSRNAPDEIVGQLDEGFHEVNHASYRWRNYVYQDRHLNRWVVVAERIDIRYSLAEEVVLESLLPIVMAIPLSALIIWLAVGVGLKPLSVLAQQIRHKKVDDLSPIKMQRVPKELTTVVNNTNALLVRLHDAFSREQRFSADAAHELRTPISVLKVHLHNLKQRFGDTDEDIALLKAGVERMGHLIEQILALYRTSPDQAAVKFEDIDLTKLVQSVVARDFEQFERKQQRIELDGEKILIKGNQFALETLVQNLLSNASKYTPEHGDIYVSISSKPGEALLQIEDSGPGIPTDMHERVFERFYRIHGDQHASDIIGCGLGLTIVKDIAAMHQAAIELGTSRFKQGLRVSVRFRLEEKK</sequence>
<dbReference type="GO" id="GO:0005524">
    <property type="term" value="F:ATP binding"/>
    <property type="evidence" value="ECO:0007669"/>
    <property type="project" value="UniProtKB-KW"/>
</dbReference>
<dbReference type="InterPro" id="IPR036097">
    <property type="entry name" value="HisK_dim/P_sf"/>
</dbReference>
<dbReference type="Gene3D" id="3.30.565.10">
    <property type="entry name" value="Histidine kinase-like ATPase, C-terminal domain"/>
    <property type="match status" value="1"/>
</dbReference>
<evidence type="ECO:0000256" key="6">
    <source>
        <dbReference type="ARBA" id="ARBA00022692"/>
    </source>
</evidence>
<dbReference type="InterPro" id="IPR050428">
    <property type="entry name" value="TCS_sensor_his_kinase"/>
</dbReference>
<keyword evidence="11" id="KW-0902">Two-component regulatory system</keyword>
<protein>
    <recommendedName>
        <fullName evidence="3">histidine kinase</fullName>
        <ecNumber evidence="3">2.7.13.3</ecNumber>
    </recommendedName>
</protein>
<dbReference type="Pfam" id="PF00512">
    <property type="entry name" value="HisKA"/>
    <property type="match status" value="1"/>
</dbReference>
<gene>
    <name evidence="14" type="ORF">LP43_1271</name>
</gene>
<dbReference type="SMART" id="SM00388">
    <property type="entry name" value="HisKA"/>
    <property type="match status" value="1"/>
</dbReference>
<keyword evidence="5" id="KW-0808">Transferase</keyword>
<keyword evidence="10" id="KW-1133">Transmembrane helix</keyword>
<evidence type="ECO:0000256" key="9">
    <source>
        <dbReference type="ARBA" id="ARBA00022840"/>
    </source>
</evidence>
<dbReference type="AlphaFoldDB" id="A0A0A0BI73"/>
<evidence type="ECO:0000256" key="1">
    <source>
        <dbReference type="ARBA" id="ARBA00000085"/>
    </source>
</evidence>
<dbReference type="SUPFAM" id="SSF47384">
    <property type="entry name" value="Homodimeric domain of signal transducing histidine kinase"/>
    <property type="match status" value="1"/>
</dbReference>
<evidence type="ECO:0000313" key="15">
    <source>
        <dbReference type="Proteomes" id="UP000029999"/>
    </source>
</evidence>